<organism evidence="1 2">
    <name type="scientific">Plakobranchus ocellatus</name>
    <dbReference type="NCBI Taxonomy" id="259542"/>
    <lineage>
        <taxon>Eukaryota</taxon>
        <taxon>Metazoa</taxon>
        <taxon>Spiralia</taxon>
        <taxon>Lophotrochozoa</taxon>
        <taxon>Mollusca</taxon>
        <taxon>Gastropoda</taxon>
        <taxon>Heterobranchia</taxon>
        <taxon>Euthyneura</taxon>
        <taxon>Panpulmonata</taxon>
        <taxon>Sacoglossa</taxon>
        <taxon>Placobranchoidea</taxon>
        <taxon>Plakobranchidae</taxon>
        <taxon>Plakobranchus</taxon>
    </lineage>
</organism>
<keyword evidence="2" id="KW-1185">Reference proteome</keyword>
<reference evidence="1 2" key="1">
    <citation type="journal article" date="2021" name="Elife">
        <title>Chloroplast acquisition without the gene transfer in kleptoplastic sea slugs, Plakobranchus ocellatus.</title>
        <authorList>
            <person name="Maeda T."/>
            <person name="Takahashi S."/>
            <person name="Yoshida T."/>
            <person name="Shimamura S."/>
            <person name="Takaki Y."/>
            <person name="Nagai Y."/>
            <person name="Toyoda A."/>
            <person name="Suzuki Y."/>
            <person name="Arimoto A."/>
            <person name="Ishii H."/>
            <person name="Satoh N."/>
            <person name="Nishiyama T."/>
            <person name="Hasebe M."/>
            <person name="Maruyama T."/>
            <person name="Minagawa J."/>
            <person name="Obokata J."/>
            <person name="Shigenobu S."/>
        </authorList>
    </citation>
    <scope>NUCLEOTIDE SEQUENCE [LARGE SCALE GENOMIC DNA]</scope>
</reference>
<evidence type="ECO:0000313" key="1">
    <source>
        <dbReference type="EMBL" id="GFO20340.1"/>
    </source>
</evidence>
<sequence length="99" mass="11351">MILVTNRLGYDLVQRNRLCIIDNPLEVIRGVSCPRRHRASVRNRLPTRQKGSCSFQYGVTNRRATNNALEVKAQSDKPLNQTLPKAQWSLKEQLSEFDA</sequence>
<dbReference type="AlphaFoldDB" id="A0AAV4BMS2"/>
<evidence type="ECO:0000313" key="2">
    <source>
        <dbReference type="Proteomes" id="UP000735302"/>
    </source>
</evidence>
<protein>
    <submittedName>
        <fullName evidence="1">Uncharacterized protein</fullName>
    </submittedName>
</protein>
<dbReference type="Proteomes" id="UP000735302">
    <property type="component" value="Unassembled WGS sequence"/>
</dbReference>
<name>A0AAV4BMS2_9GAST</name>
<accession>A0AAV4BMS2</accession>
<gene>
    <name evidence="1" type="ORF">PoB_004684500</name>
</gene>
<proteinExistence type="predicted"/>
<dbReference type="EMBL" id="BLXT01005154">
    <property type="protein sequence ID" value="GFO20340.1"/>
    <property type="molecule type" value="Genomic_DNA"/>
</dbReference>
<comment type="caution">
    <text evidence="1">The sequence shown here is derived from an EMBL/GenBank/DDBJ whole genome shotgun (WGS) entry which is preliminary data.</text>
</comment>